<organism evidence="2 3">
    <name type="scientific">Novosphingobium ginsenosidimutans</name>
    <dbReference type="NCBI Taxonomy" id="1176536"/>
    <lineage>
        <taxon>Bacteria</taxon>
        <taxon>Pseudomonadati</taxon>
        <taxon>Pseudomonadota</taxon>
        <taxon>Alphaproteobacteria</taxon>
        <taxon>Sphingomonadales</taxon>
        <taxon>Sphingomonadaceae</taxon>
        <taxon>Novosphingobium</taxon>
    </lineage>
</organism>
<dbReference type="RefSeq" id="WP_147090477.1">
    <property type="nucleotide sequence ID" value="NZ_BAABJD010000006.1"/>
</dbReference>
<proteinExistence type="predicted"/>
<dbReference type="EMBL" id="CP042345">
    <property type="protein sequence ID" value="QEA16396.1"/>
    <property type="molecule type" value="Genomic_DNA"/>
</dbReference>
<name>A0A5B8S4B1_9SPHN</name>
<evidence type="ECO:0000313" key="2">
    <source>
        <dbReference type="EMBL" id="QEA16396.1"/>
    </source>
</evidence>
<keyword evidence="3" id="KW-1185">Reference proteome</keyword>
<reference evidence="2 3" key="1">
    <citation type="journal article" date="2013" name="J. Microbiol. Biotechnol.">
        <title>Novosphingobium ginsenosidimutans sp. nov., with the ability to convert ginsenoside.</title>
        <authorList>
            <person name="Kim J.K."/>
            <person name="He D."/>
            <person name="Liu Q.M."/>
            <person name="Park H.Y."/>
            <person name="Jung M.S."/>
            <person name="Yoon M.H."/>
            <person name="Kim S.C."/>
            <person name="Im W.T."/>
        </authorList>
    </citation>
    <scope>NUCLEOTIDE SEQUENCE [LARGE SCALE GENOMIC DNA]</scope>
    <source>
        <strain evidence="2 3">FW-6</strain>
    </source>
</reference>
<evidence type="ECO:0000313" key="3">
    <source>
        <dbReference type="Proteomes" id="UP000321172"/>
    </source>
</evidence>
<sequence>MFNSSDRIIDRLDPREWGREEPHWVRTAVSTITMAAAVGAAGLAVWRYLQDNPQLFRSDAADVDLDSAAYDGPTAPDVPPPTAN</sequence>
<accession>A0A5B8S4B1</accession>
<dbReference type="AlphaFoldDB" id="A0A5B8S4B1"/>
<protein>
    <submittedName>
        <fullName evidence="2">Uncharacterized protein</fullName>
    </submittedName>
</protein>
<dbReference type="KEGG" id="ngf:FRF71_09765"/>
<feature type="transmembrane region" description="Helical" evidence="1">
    <location>
        <begin position="24"/>
        <end position="49"/>
    </location>
</feature>
<dbReference type="Proteomes" id="UP000321172">
    <property type="component" value="Chromosome"/>
</dbReference>
<keyword evidence="1" id="KW-0472">Membrane</keyword>
<keyword evidence="1" id="KW-1133">Transmembrane helix</keyword>
<keyword evidence="1" id="KW-0812">Transmembrane</keyword>
<evidence type="ECO:0000256" key="1">
    <source>
        <dbReference type="SAM" id="Phobius"/>
    </source>
</evidence>
<gene>
    <name evidence="2" type="ORF">FRF71_09765</name>
</gene>